<dbReference type="CDD" id="cd17257">
    <property type="entry name" value="RMtype1_S_EcoBI-TRD1-CR1_like"/>
    <property type="match status" value="1"/>
</dbReference>
<accession>A0A4D7QHB3</accession>
<proteinExistence type="inferred from homology"/>
<dbReference type="InterPro" id="IPR000055">
    <property type="entry name" value="Restrct_endonuc_typeI_TRD"/>
</dbReference>
<reference evidence="5 6" key="1">
    <citation type="submission" date="2019-04" db="EMBL/GenBank/DDBJ databases">
        <title>Phreatobacter aquaticus sp. nov.</title>
        <authorList>
            <person name="Choi A."/>
            <person name="Baek K."/>
        </authorList>
    </citation>
    <scope>NUCLEOTIDE SEQUENCE [LARGE SCALE GENOMIC DNA]</scope>
    <source>
        <strain evidence="5 6">NMCR1094</strain>
    </source>
</reference>
<name>A0A4D7QHB3_9HYPH</name>
<dbReference type="Gene3D" id="3.90.220.20">
    <property type="entry name" value="DNA methylase specificity domains"/>
    <property type="match status" value="2"/>
</dbReference>
<keyword evidence="2" id="KW-0680">Restriction system</keyword>
<keyword evidence="6" id="KW-1185">Reference proteome</keyword>
<dbReference type="KEGG" id="paqt:E8L99_05260"/>
<dbReference type="REBASE" id="311282">
    <property type="entry name" value="S.Psp1094ORF5255P"/>
</dbReference>
<evidence type="ECO:0000256" key="2">
    <source>
        <dbReference type="ARBA" id="ARBA00022747"/>
    </source>
</evidence>
<dbReference type="GO" id="GO:0003677">
    <property type="term" value="F:DNA binding"/>
    <property type="evidence" value="ECO:0007669"/>
    <property type="project" value="UniProtKB-KW"/>
</dbReference>
<gene>
    <name evidence="5" type="ORF">E8L99_05260</name>
</gene>
<keyword evidence="5" id="KW-0378">Hydrolase</keyword>
<dbReference type="EMBL" id="CP039865">
    <property type="protein sequence ID" value="QCK85229.1"/>
    <property type="molecule type" value="Genomic_DNA"/>
</dbReference>
<dbReference type="AlphaFoldDB" id="A0A4D7QHB3"/>
<dbReference type="Proteomes" id="UP000298588">
    <property type="component" value="Chromosome"/>
</dbReference>
<dbReference type="GO" id="GO:0009307">
    <property type="term" value="P:DNA restriction-modification system"/>
    <property type="evidence" value="ECO:0007669"/>
    <property type="project" value="UniProtKB-KW"/>
</dbReference>
<dbReference type="RefSeq" id="WP_137098563.1">
    <property type="nucleotide sequence ID" value="NZ_CP039865.1"/>
</dbReference>
<keyword evidence="5" id="KW-0255">Endonuclease</keyword>
<evidence type="ECO:0000313" key="6">
    <source>
        <dbReference type="Proteomes" id="UP000298588"/>
    </source>
</evidence>
<sequence>MANVADILTDNLDIWTSAIERRSTAGRGRSKKFSLYGIEKLRALILDLAVRGKLVPQDPNEEPASVLLESIAKDRKTRLKPRTADFRAAPKILNRTLPNGWCIARLDCLANSQAGFAFKSNDFNEIGAGLPLIRIRDVGLQFSGTYYSGEYREEFVVTEGDYLISMDGEFRVAVWTNGPALLNQRVSRLQFYSDKIAKQYVVIDLQKQLSKLQGVKAYTTVDHLSGKQISEAEIALPPLAEQHRIVAKVDELMALCDRLEAQTYDAIEAHELLVGNLLATLPRSQNAEELAENWARIETHFDTLLTTEASVDQLKQTILQLAVMGKLVPQDPNDEPASELLSRIAAAKSRMISIGKLKSTKSPPPIRANERPFQLPVAWQWCRLSEAIDVRDGTHDSPKDATGNETFPLVTSKDFKNGKIDFENARRISAEDHFIISKRSLVERDDILFSMIGGNLGNQVQVKTDEQFSVKNVALFKYYDRNMTLPEFIKIFLENIAFDLQIKASGGAQPFVSLGYLRAVIFALPPVEEQRRIVAKVKELFRHLDLIREAFNCTRVAQVSFADAIASKAVS</sequence>
<protein>
    <submittedName>
        <fullName evidence="5">Restriction endonuclease subunit S</fullName>
    </submittedName>
</protein>
<organism evidence="5 6">
    <name type="scientific">Phreatobacter aquaticus</name>
    <dbReference type="NCBI Taxonomy" id="2570229"/>
    <lineage>
        <taxon>Bacteria</taxon>
        <taxon>Pseudomonadati</taxon>
        <taxon>Pseudomonadota</taxon>
        <taxon>Alphaproteobacteria</taxon>
        <taxon>Hyphomicrobiales</taxon>
        <taxon>Phreatobacteraceae</taxon>
        <taxon>Phreatobacter</taxon>
    </lineage>
</organism>
<keyword evidence="5" id="KW-0540">Nuclease</keyword>
<dbReference type="PANTHER" id="PTHR43140">
    <property type="entry name" value="TYPE-1 RESTRICTION ENZYME ECOKI SPECIFICITY PROTEIN"/>
    <property type="match status" value="1"/>
</dbReference>
<dbReference type="SUPFAM" id="SSF116734">
    <property type="entry name" value="DNA methylase specificity domain"/>
    <property type="match status" value="2"/>
</dbReference>
<keyword evidence="3" id="KW-0238">DNA-binding</keyword>
<dbReference type="OrthoDB" id="164285at2"/>
<comment type="similarity">
    <text evidence="1">Belongs to the type-I restriction system S methylase family.</text>
</comment>
<feature type="domain" description="Type I restriction modification DNA specificity" evidence="4">
    <location>
        <begin position="376"/>
        <end position="548"/>
    </location>
</feature>
<dbReference type="GO" id="GO:0004519">
    <property type="term" value="F:endonuclease activity"/>
    <property type="evidence" value="ECO:0007669"/>
    <property type="project" value="UniProtKB-KW"/>
</dbReference>
<dbReference type="Pfam" id="PF01420">
    <property type="entry name" value="Methylase_S"/>
    <property type="match status" value="2"/>
</dbReference>
<evidence type="ECO:0000256" key="1">
    <source>
        <dbReference type="ARBA" id="ARBA00010923"/>
    </source>
</evidence>
<dbReference type="PANTHER" id="PTHR43140:SF1">
    <property type="entry name" value="TYPE I RESTRICTION ENZYME ECOKI SPECIFICITY SUBUNIT"/>
    <property type="match status" value="1"/>
</dbReference>
<evidence type="ECO:0000313" key="5">
    <source>
        <dbReference type="EMBL" id="QCK85229.1"/>
    </source>
</evidence>
<evidence type="ECO:0000259" key="4">
    <source>
        <dbReference type="Pfam" id="PF01420"/>
    </source>
</evidence>
<dbReference type="InterPro" id="IPR051212">
    <property type="entry name" value="Type-I_RE_S_subunit"/>
</dbReference>
<feature type="domain" description="Type I restriction modification DNA specificity" evidence="4">
    <location>
        <begin position="98"/>
        <end position="268"/>
    </location>
</feature>
<dbReference type="CDD" id="cd17246">
    <property type="entry name" value="RMtype1_S_SonII-TRD2-CR2_like"/>
    <property type="match status" value="1"/>
</dbReference>
<dbReference type="InterPro" id="IPR044946">
    <property type="entry name" value="Restrct_endonuc_typeI_TRD_sf"/>
</dbReference>
<evidence type="ECO:0000256" key="3">
    <source>
        <dbReference type="ARBA" id="ARBA00023125"/>
    </source>
</evidence>